<dbReference type="InterPro" id="IPR051800">
    <property type="entry name" value="PqiA-PqiB_transport"/>
</dbReference>
<feature type="transmembrane region" description="Helical" evidence="8">
    <location>
        <begin position="160"/>
        <end position="178"/>
    </location>
</feature>
<comment type="similarity">
    <text evidence="2">Belongs to the PqiA family.</text>
</comment>
<evidence type="ECO:0000256" key="4">
    <source>
        <dbReference type="ARBA" id="ARBA00022519"/>
    </source>
</evidence>
<dbReference type="AlphaFoldDB" id="A0AAW5AFG8"/>
<dbReference type="Proteomes" id="UP001201397">
    <property type="component" value="Unassembled WGS sequence"/>
</dbReference>
<dbReference type="InterPro" id="IPR007498">
    <property type="entry name" value="PqiA-like"/>
</dbReference>
<evidence type="ECO:0000256" key="6">
    <source>
        <dbReference type="ARBA" id="ARBA00022989"/>
    </source>
</evidence>
<dbReference type="GO" id="GO:0005886">
    <property type="term" value="C:plasma membrane"/>
    <property type="evidence" value="ECO:0007669"/>
    <property type="project" value="UniProtKB-SubCell"/>
</dbReference>
<reference evidence="10 12" key="2">
    <citation type="submission" date="2023-01" db="EMBL/GenBank/DDBJ databases">
        <authorList>
            <person name="Yang C."/>
        </authorList>
    </citation>
    <scope>NUCLEOTIDE SEQUENCE [LARGE SCALE GENOMIC DNA]</scope>
    <source>
        <strain evidence="10 12">ZJ106</strain>
    </source>
</reference>
<dbReference type="Pfam" id="PF04403">
    <property type="entry name" value="PqiA"/>
    <property type="match status" value="2"/>
</dbReference>
<dbReference type="PANTHER" id="PTHR30462">
    <property type="entry name" value="INTERMEMBRANE TRANSPORT PROTEIN PQIB-RELATED"/>
    <property type="match status" value="1"/>
</dbReference>
<feature type="transmembrane region" description="Helical" evidence="8">
    <location>
        <begin position="184"/>
        <end position="203"/>
    </location>
</feature>
<evidence type="ECO:0000256" key="1">
    <source>
        <dbReference type="ARBA" id="ARBA00004429"/>
    </source>
</evidence>
<dbReference type="EMBL" id="CP116766">
    <property type="protein sequence ID" value="WCL71747.1"/>
    <property type="molecule type" value="Genomic_DNA"/>
</dbReference>
<name>A0AAW5AFG8_9NEIS</name>
<evidence type="ECO:0000256" key="8">
    <source>
        <dbReference type="SAM" id="Phobius"/>
    </source>
</evidence>
<feature type="transmembrane region" description="Helical" evidence="8">
    <location>
        <begin position="316"/>
        <end position="344"/>
    </location>
</feature>
<keyword evidence="4" id="KW-0997">Cell inner membrane</keyword>
<dbReference type="EMBL" id="JAKKDL010000005">
    <property type="protein sequence ID" value="MCF7529785.1"/>
    <property type="molecule type" value="Genomic_DNA"/>
</dbReference>
<proteinExistence type="inferred from homology"/>
<dbReference type="Proteomes" id="UP001221268">
    <property type="component" value="Chromosome"/>
</dbReference>
<feature type="transmembrane region" description="Helical" evidence="8">
    <location>
        <begin position="268"/>
        <end position="290"/>
    </location>
</feature>
<dbReference type="PANTHER" id="PTHR30462:SF3">
    <property type="entry name" value="INTERMEMBRANE TRANSPORT PROTEIN PQIA"/>
    <property type="match status" value="1"/>
</dbReference>
<evidence type="ECO:0000313" key="12">
    <source>
        <dbReference type="Proteomes" id="UP001221268"/>
    </source>
</evidence>
<dbReference type="NCBIfam" id="TIGR00155">
    <property type="entry name" value="pqiA_fam"/>
    <property type="match status" value="1"/>
</dbReference>
<evidence type="ECO:0000313" key="10">
    <source>
        <dbReference type="EMBL" id="WCL71747.1"/>
    </source>
</evidence>
<feature type="transmembrane region" description="Helical" evidence="8">
    <location>
        <begin position="118"/>
        <end position="139"/>
    </location>
</feature>
<organism evidence="9 11">
    <name type="scientific">Neisseria lisongii</name>
    <dbReference type="NCBI Taxonomy" id="2912188"/>
    <lineage>
        <taxon>Bacteria</taxon>
        <taxon>Pseudomonadati</taxon>
        <taxon>Pseudomonadota</taxon>
        <taxon>Betaproteobacteria</taxon>
        <taxon>Neisseriales</taxon>
        <taxon>Neisseriaceae</taxon>
        <taxon>Neisseria</taxon>
    </lineage>
</organism>
<gene>
    <name evidence="9" type="ORF">L4H06_06065</name>
    <name evidence="10" type="ORF">PJU73_01040</name>
</gene>
<feature type="transmembrane region" description="Helical" evidence="8">
    <location>
        <begin position="394"/>
        <end position="412"/>
    </location>
</feature>
<sequence length="430" mass="48144">MNWIANTLSRWRVKAYRDDAVLPAHTVDCPDCGTRIAIPPLKQGREAFCPACGHEVVQVEDNPYVAPLAYAVASLILLAFVSGMMFVQVEMAGVASILSLPEMMRLLIAQDFGFLADVMFVLTFGTPLLFLLLCVYVYTALIRNLMLPGLLRATRLLVRLRHWMMVDVFFISTLVAYIKLSAVAQVTFGPAFYLMLGLGVMLIRTSVSIPQHWVYYQIHQILGNNAVQEASEDKICCSRCLYFRDKDEETCGVCGADLYRRRPHSLRLSSAFLLTAAILYVPANLLPIMISSNPTNLQVNTIFNGIVYMWNDGDKLIAAIIFSASIMVPVLKLIAMAVLIASAYFKPPLDGGKMSRLYRITEAVGRWSMIDIFVIIILMSAFHTNLARVVPGEAAVYFCLVVLLTMLSAYFFDPRLIWDKISDGIKHDER</sequence>
<evidence type="ECO:0000256" key="5">
    <source>
        <dbReference type="ARBA" id="ARBA00022692"/>
    </source>
</evidence>
<keyword evidence="12" id="KW-1185">Reference proteome</keyword>
<evidence type="ECO:0000256" key="2">
    <source>
        <dbReference type="ARBA" id="ARBA00007555"/>
    </source>
</evidence>
<feature type="transmembrane region" description="Helical" evidence="8">
    <location>
        <begin position="68"/>
        <end position="98"/>
    </location>
</feature>
<keyword evidence="3" id="KW-1003">Cell membrane</keyword>
<dbReference type="Gene3D" id="2.20.28.160">
    <property type="match status" value="1"/>
</dbReference>
<dbReference type="RefSeq" id="WP_237091040.1">
    <property type="nucleotide sequence ID" value="NZ_CP116766.1"/>
</dbReference>
<evidence type="ECO:0000256" key="7">
    <source>
        <dbReference type="ARBA" id="ARBA00023136"/>
    </source>
</evidence>
<keyword evidence="6 8" id="KW-1133">Transmembrane helix</keyword>
<protein>
    <submittedName>
        <fullName evidence="9">Paraquat-inducible protein A</fullName>
    </submittedName>
</protein>
<evidence type="ECO:0000313" key="9">
    <source>
        <dbReference type="EMBL" id="MCF7529785.1"/>
    </source>
</evidence>
<comment type="subcellular location">
    <subcellularLocation>
        <location evidence="1">Cell inner membrane</location>
        <topology evidence="1">Multi-pass membrane protein</topology>
    </subcellularLocation>
</comment>
<accession>A0AAW5AFG8</accession>
<keyword evidence="5 8" id="KW-0812">Transmembrane</keyword>
<dbReference type="InterPro" id="IPR005219">
    <property type="entry name" value="PqiA-like_proteobact"/>
</dbReference>
<evidence type="ECO:0000313" key="11">
    <source>
        <dbReference type="Proteomes" id="UP001201397"/>
    </source>
</evidence>
<evidence type="ECO:0000256" key="3">
    <source>
        <dbReference type="ARBA" id="ARBA00022475"/>
    </source>
</evidence>
<feature type="transmembrane region" description="Helical" evidence="8">
    <location>
        <begin position="364"/>
        <end position="382"/>
    </location>
</feature>
<keyword evidence="7 8" id="KW-0472">Membrane</keyword>
<reference evidence="9" key="1">
    <citation type="submission" date="2022-01" db="EMBL/GenBank/DDBJ databases">
        <title>Neisseria sp. ZJ104.</title>
        <authorList>
            <person name="Yang C."/>
        </authorList>
    </citation>
    <scope>NUCLEOTIDE SEQUENCE</scope>
    <source>
        <strain evidence="9">ZJ104</strain>
    </source>
</reference>